<gene>
    <name evidence="11" type="ORF">N0V84_010662</name>
</gene>
<feature type="compositionally biased region" description="Low complexity" evidence="10">
    <location>
        <begin position="61"/>
        <end position="71"/>
    </location>
</feature>
<dbReference type="InterPro" id="IPR017956">
    <property type="entry name" value="AT_hook_DNA-bd_motif"/>
</dbReference>
<evidence type="ECO:0000256" key="2">
    <source>
        <dbReference type="ARBA" id="ARBA00010812"/>
    </source>
</evidence>
<evidence type="ECO:0000313" key="12">
    <source>
        <dbReference type="Proteomes" id="UP001140502"/>
    </source>
</evidence>
<keyword evidence="7" id="KW-0238">DNA-binding</keyword>
<proteinExistence type="inferred from homology"/>
<dbReference type="GO" id="GO:0000785">
    <property type="term" value="C:chromatin"/>
    <property type="evidence" value="ECO:0007669"/>
    <property type="project" value="InterPro"/>
</dbReference>
<comment type="similarity">
    <text evidence="2">Belongs to the HMGA family.</text>
</comment>
<dbReference type="AlphaFoldDB" id="A0A9W8TFS9"/>
<keyword evidence="12" id="KW-1185">Reference proteome</keyword>
<keyword evidence="8" id="KW-0804">Transcription</keyword>
<organism evidence="11 12">
    <name type="scientific">Fusarium piperis</name>
    <dbReference type="NCBI Taxonomy" id="1435070"/>
    <lineage>
        <taxon>Eukaryota</taxon>
        <taxon>Fungi</taxon>
        <taxon>Dikarya</taxon>
        <taxon>Ascomycota</taxon>
        <taxon>Pezizomycotina</taxon>
        <taxon>Sordariomycetes</taxon>
        <taxon>Hypocreomycetidae</taxon>
        <taxon>Hypocreales</taxon>
        <taxon>Nectriaceae</taxon>
        <taxon>Fusarium</taxon>
        <taxon>Fusarium solani species complex</taxon>
    </lineage>
</organism>
<dbReference type="PRINTS" id="PR00929">
    <property type="entry name" value="ATHOOK"/>
</dbReference>
<evidence type="ECO:0000313" key="11">
    <source>
        <dbReference type="EMBL" id="KAJ4311006.1"/>
    </source>
</evidence>
<dbReference type="Proteomes" id="UP001140502">
    <property type="component" value="Unassembled WGS sequence"/>
</dbReference>
<dbReference type="GO" id="GO:0005634">
    <property type="term" value="C:nucleus"/>
    <property type="evidence" value="ECO:0007669"/>
    <property type="project" value="UniProtKB-SubCell"/>
</dbReference>
<dbReference type="PANTHER" id="PTHR23341:SF2">
    <property type="entry name" value="HIGH MOBILITY GROUP PROTEIN HMG-12"/>
    <property type="match status" value="1"/>
</dbReference>
<dbReference type="PROSITE" id="PS00354">
    <property type="entry name" value="HMGI_Y"/>
    <property type="match status" value="1"/>
</dbReference>
<sequence length="191" mass="19858">MARTKADVTAASPRVTKSSAGVSKDSETPVKRGRGRPRSAVPKPAYVPSGRPRGRPKGSTKAALNAKKAALGEAVGLNKTKAASGDASGGKRGRGRPRKTAQPDAEGESTTPKSGKKRGRPSKNATESPAVKDTAESDNEEPEPVEAAEPVEGVHADDESDGDVPTAGQESPVDKEVRPSPWLSGLKKMFR</sequence>
<protein>
    <recommendedName>
        <fullName evidence="13">AT hook domain-containing protein</fullName>
    </recommendedName>
</protein>
<keyword evidence="4" id="KW-0677">Repeat</keyword>
<evidence type="ECO:0000256" key="4">
    <source>
        <dbReference type="ARBA" id="ARBA00022737"/>
    </source>
</evidence>
<keyword evidence="5" id="KW-0007">Acetylation</keyword>
<evidence type="ECO:0000256" key="1">
    <source>
        <dbReference type="ARBA" id="ARBA00004123"/>
    </source>
</evidence>
<dbReference type="SMART" id="SM00384">
    <property type="entry name" value="AT_hook"/>
    <property type="match status" value="4"/>
</dbReference>
<evidence type="ECO:0000256" key="3">
    <source>
        <dbReference type="ARBA" id="ARBA00022553"/>
    </source>
</evidence>
<evidence type="ECO:0000256" key="9">
    <source>
        <dbReference type="ARBA" id="ARBA00023242"/>
    </source>
</evidence>
<reference evidence="11" key="1">
    <citation type="submission" date="2022-10" db="EMBL/GenBank/DDBJ databases">
        <title>Tapping the CABI collections for fungal endophytes: first genome assemblies for Collariella, Neodidymelliopsis, Ascochyta clinopodiicola, Didymella pomorum, Didymosphaeria variabile, Neocosmospora piperis and Neocucurbitaria cava.</title>
        <authorList>
            <person name="Hill R."/>
        </authorList>
    </citation>
    <scope>NUCLEOTIDE SEQUENCE</scope>
    <source>
        <strain evidence="11">IMI 366586</strain>
    </source>
</reference>
<dbReference type="GO" id="GO:0006355">
    <property type="term" value="P:regulation of DNA-templated transcription"/>
    <property type="evidence" value="ECO:0007669"/>
    <property type="project" value="InterPro"/>
</dbReference>
<dbReference type="GO" id="GO:0003677">
    <property type="term" value="F:DNA binding"/>
    <property type="evidence" value="ECO:0007669"/>
    <property type="project" value="UniProtKB-KW"/>
</dbReference>
<keyword evidence="3" id="KW-0597">Phosphoprotein</keyword>
<evidence type="ECO:0000256" key="6">
    <source>
        <dbReference type="ARBA" id="ARBA00023015"/>
    </source>
</evidence>
<dbReference type="GO" id="GO:0010557">
    <property type="term" value="P:positive regulation of macromolecule biosynthetic process"/>
    <property type="evidence" value="ECO:0007669"/>
    <property type="project" value="UniProtKB-ARBA"/>
</dbReference>
<dbReference type="InterPro" id="IPR000116">
    <property type="entry name" value="HMGA"/>
</dbReference>
<evidence type="ECO:0000256" key="5">
    <source>
        <dbReference type="ARBA" id="ARBA00022990"/>
    </source>
</evidence>
<dbReference type="Pfam" id="PF02178">
    <property type="entry name" value="AT_hook"/>
    <property type="match status" value="4"/>
</dbReference>
<dbReference type="PANTHER" id="PTHR23341">
    <property type="entry name" value="HIGH MOBILITY GROUP PROTEINS HMG-A AND C"/>
    <property type="match status" value="1"/>
</dbReference>
<keyword evidence="6" id="KW-0805">Transcription regulation</keyword>
<dbReference type="InterPro" id="IPR000637">
    <property type="entry name" value="HMGI/Y_DNA-bd_CS"/>
</dbReference>
<evidence type="ECO:0000256" key="10">
    <source>
        <dbReference type="SAM" id="MobiDB-lite"/>
    </source>
</evidence>
<dbReference type="EMBL" id="JAPEUR010000349">
    <property type="protein sequence ID" value="KAJ4311006.1"/>
    <property type="molecule type" value="Genomic_DNA"/>
</dbReference>
<dbReference type="GO" id="GO:0003712">
    <property type="term" value="F:transcription coregulator activity"/>
    <property type="evidence" value="ECO:0007669"/>
    <property type="project" value="TreeGrafter"/>
</dbReference>
<evidence type="ECO:0000256" key="8">
    <source>
        <dbReference type="ARBA" id="ARBA00023163"/>
    </source>
</evidence>
<accession>A0A9W8TFS9</accession>
<evidence type="ECO:0008006" key="13">
    <source>
        <dbReference type="Google" id="ProtNLM"/>
    </source>
</evidence>
<dbReference type="OrthoDB" id="5153243at2759"/>
<feature type="region of interest" description="Disordered" evidence="10">
    <location>
        <begin position="1"/>
        <end position="191"/>
    </location>
</feature>
<comment type="subcellular location">
    <subcellularLocation>
        <location evidence="1">Nucleus</location>
    </subcellularLocation>
</comment>
<name>A0A9W8TFS9_9HYPO</name>
<keyword evidence="9" id="KW-0539">Nucleus</keyword>
<dbReference type="PRINTS" id="PR00930">
    <property type="entry name" value="HIGHMOBLTYIY"/>
</dbReference>
<evidence type="ECO:0000256" key="7">
    <source>
        <dbReference type="ARBA" id="ARBA00023125"/>
    </source>
</evidence>
<feature type="compositionally biased region" description="Acidic residues" evidence="10">
    <location>
        <begin position="136"/>
        <end position="146"/>
    </location>
</feature>
<comment type="caution">
    <text evidence="11">The sequence shown here is derived from an EMBL/GenBank/DDBJ whole genome shotgun (WGS) entry which is preliminary data.</text>
</comment>